<evidence type="ECO:0000313" key="2">
    <source>
        <dbReference type="EMBL" id="KAK5781737.1"/>
    </source>
</evidence>
<evidence type="ECO:0000256" key="1">
    <source>
        <dbReference type="SAM" id="MobiDB-lite"/>
    </source>
</evidence>
<dbReference type="InterPro" id="IPR031426">
    <property type="entry name" value="DUF4667"/>
</dbReference>
<proteinExistence type="predicted"/>
<dbReference type="AlphaFoldDB" id="A0AAN7WQJ7"/>
<accession>A0AAN7WQJ7</accession>
<comment type="caution">
    <text evidence="2">The sequence shown here is derived from an EMBL/GenBank/DDBJ whole genome shotgun (WGS) entry which is preliminary data.</text>
</comment>
<dbReference type="Pfam" id="PF15700">
    <property type="entry name" value="DUF4667"/>
    <property type="match status" value="2"/>
</dbReference>
<dbReference type="EMBL" id="JAWIZZ010000031">
    <property type="protein sequence ID" value="KAK5781737.1"/>
    <property type="molecule type" value="Genomic_DNA"/>
</dbReference>
<dbReference type="Proteomes" id="UP001306508">
    <property type="component" value="Unassembled WGS sequence"/>
</dbReference>
<name>A0AAN7WQJ7_9SACH</name>
<evidence type="ECO:0000313" key="3">
    <source>
        <dbReference type="Proteomes" id="UP001306508"/>
    </source>
</evidence>
<feature type="compositionally biased region" description="Low complexity" evidence="1">
    <location>
        <begin position="46"/>
        <end position="66"/>
    </location>
</feature>
<gene>
    <name evidence="2" type="ORF">RI543_000923</name>
</gene>
<organism evidence="2 3">
    <name type="scientific">Arxiozyma heterogenica</name>
    <dbReference type="NCBI Taxonomy" id="278026"/>
    <lineage>
        <taxon>Eukaryota</taxon>
        <taxon>Fungi</taxon>
        <taxon>Dikarya</taxon>
        <taxon>Ascomycota</taxon>
        <taxon>Saccharomycotina</taxon>
        <taxon>Saccharomycetes</taxon>
        <taxon>Saccharomycetales</taxon>
        <taxon>Saccharomycetaceae</taxon>
        <taxon>Arxiozyma</taxon>
    </lineage>
</organism>
<reference evidence="3" key="1">
    <citation type="submission" date="2023-07" db="EMBL/GenBank/DDBJ databases">
        <title>A draft genome of Kazachstania heterogenica Y-27499.</title>
        <authorList>
            <person name="Donic C."/>
            <person name="Kralova J.S."/>
            <person name="Fidel L."/>
            <person name="Ben-Dor S."/>
            <person name="Jung S."/>
        </authorList>
    </citation>
    <scope>NUCLEOTIDE SEQUENCE [LARGE SCALE GENOMIC DNA]</scope>
    <source>
        <strain evidence="3">Y27499</strain>
    </source>
</reference>
<protein>
    <submittedName>
        <fullName evidence="2">Uncharacterized protein</fullName>
    </submittedName>
</protein>
<keyword evidence="3" id="KW-1185">Reference proteome</keyword>
<feature type="region of interest" description="Disordered" evidence="1">
    <location>
        <begin position="29"/>
        <end position="66"/>
    </location>
</feature>
<sequence>MSNNSNHALYSNYPVDAHITIHYQNIENNNTSINDTTDEDDKNNESEPSISSLTSSPSTPTMHPMSVSPSLHIIETVLNISNQNTNNSNHNYNHNHNHDYIPKTKIYPNLTDLGQCRNMADTIQFKSNFTDATAGIDTHNLMATPLVRRFTEPIYMDRNMIDSLTESDINSTNDQSYHPDIPCTRHHHRRNTIAIKFNKPLYKQCLTNK</sequence>